<organism evidence="1 2">
    <name type="scientific">Dreissena polymorpha</name>
    <name type="common">Zebra mussel</name>
    <name type="synonym">Mytilus polymorpha</name>
    <dbReference type="NCBI Taxonomy" id="45954"/>
    <lineage>
        <taxon>Eukaryota</taxon>
        <taxon>Metazoa</taxon>
        <taxon>Spiralia</taxon>
        <taxon>Lophotrochozoa</taxon>
        <taxon>Mollusca</taxon>
        <taxon>Bivalvia</taxon>
        <taxon>Autobranchia</taxon>
        <taxon>Heteroconchia</taxon>
        <taxon>Euheterodonta</taxon>
        <taxon>Imparidentia</taxon>
        <taxon>Neoheterodontei</taxon>
        <taxon>Myida</taxon>
        <taxon>Dreissenoidea</taxon>
        <taxon>Dreissenidae</taxon>
        <taxon>Dreissena</taxon>
    </lineage>
</organism>
<evidence type="ECO:0000313" key="1">
    <source>
        <dbReference type="EMBL" id="KAH3731038.1"/>
    </source>
</evidence>
<dbReference type="Proteomes" id="UP000828390">
    <property type="component" value="Unassembled WGS sequence"/>
</dbReference>
<proteinExistence type="predicted"/>
<protein>
    <submittedName>
        <fullName evidence="1">Uncharacterized protein</fullName>
    </submittedName>
</protein>
<sequence length="58" mass="6431">MQCGYSSSTTEPDSADVGDCQVEITVPIRVECYILNEVIQRNLLSICTLKTLAFSVYI</sequence>
<evidence type="ECO:0000313" key="2">
    <source>
        <dbReference type="Proteomes" id="UP000828390"/>
    </source>
</evidence>
<reference evidence="1" key="1">
    <citation type="journal article" date="2019" name="bioRxiv">
        <title>The Genome of the Zebra Mussel, Dreissena polymorpha: A Resource for Invasive Species Research.</title>
        <authorList>
            <person name="McCartney M.A."/>
            <person name="Auch B."/>
            <person name="Kono T."/>
            <person name="Mallez S."/>
            <person name="Zhang Y."/>
            <person name="Obille A."/>
            <person name="Becker A."/>
            <person name="Abrahante J.E."/>
            <person name="Garbe J."/>
            <person name="Badalamenti J.P."/>
            <person name="Herman A."/>
            <person name="Mangelson H."/>
            <person name="Liachko I."/>
            <person name="Sullivan S."/>
            <person name="Sone E.D."/>
            <person name="Koren S."/>
            <person name="Silverstein K.A.T."/>
            <person name="Beckman K.B."/>
            <person name="Gohl D.M."/>
        </authorList>
    </citation>
    <scope>NUCLEOTIDE SEQUENCE</scope>
    <source>
        <strain evidence="1">Duluth1</strain>
        <tissue evidence="1">Whole animal</tissue>
    </source>
</reference>
<accession>A0A9D4HVN6</accession>
<reference evidence="1" key="2">
    <citation type="submission" date="2020-11" db="EMBL/GenBank/DDBJ databases">
        <authorList>
            <person name="McCartney M.A."/>
            <person name="Auch B."/>
            <person name="Kono T."/>
            <person name="Mallez S."/>
            <person name="Becker A."/>
            <person name="Gohl D.M."/>
            <person name="Silverstein K.A.T."/>
            <person name="Koren S."/>
            <person name="Bechman K.B."/>
            <person name="Herman A."/>
            <person name="Abrahante J.E."/>
            <person name="Garbe J."/>
        </authorList>
    </citation>
    <scope>NUCLEOTIDE SEQUENCE</scope>
    <source>
        <strain evidence="1">Duluth1</strain>
        <tissue evidence="1">Whole animal</tissue>
    </source>
</reference>
<name>A0A9D4HVN6_DREPO</name>
<dbReference type="AlphaFoldDB" id="A0A9D4HVN6"/>
<keyword evidence="2" id="KW-1185">Reference proteome</keyword>
<gene>
    <name evidence="1" type="ORF">DPMN_057043</name>
</gene>
<comment type="caution">
    <text evidence="1">The sequence shown here is derived from an EMBL/GenBank/DDBJ whole genome shotgun (WGS) entry which is preliminary data.</text>
</comment>
<dbReference type="EMBL" id="JAIWYP010000012">
    <property type="protein sequence ID" value="KAH3731038.1"/>
    <property type="molecule type" value="Genomic_DNA"/>
</dbReference>